<dbReference type="AlphaFoldDB" id="A0A0C3IRY2"/>
<dbReference type="EMBL" id="KN832002">
    <property type="protein sequence ID" value="KIN99677.1"/>
    <property type="molecule type" value="Genomic_DNA"/>
</dbReference>
<evidence type="ECO:0000313" key="1">
    <source>
        <dbReference type="EMBL" id="KIN99677.1"/>
    </source>
</evidence>
<dbReference type="InParanoid" id="A0A0C3IRY2"/>
<protein>
    <submittedName>
        <fullName evidence="1">Uncharacterized protein</fullName>
    </submittedName>
</protein>
<accession>A0A0C3IRY2</accession>
<reference evidence="1 2" key="1">
    <citation type="submission" date="2014-04" db="EMBL/GenBank/DDBJ databases">
        <authorList>
            <consortium name="DOE Joint Genome Institute"/>
            <person name="Kuo A."/>
            <person name="Kohler A."/>
            <person name="Costa M.D."/>
            <person name="Nagy L.G."/>
            <person name="Floudas D."/>
            <person name="Copeland A."/>
            <person name="Barry K.W."/>
            <person name="Cichocki N."/>
            <person name="Veneault-Fourrey C."/>
            <person name="LaButti K."/>
            <person name="Lindquist E.A."/>
            <person name="Lipzen A."/>
            <person name="Lundell T."/>
            <person name="Morin E."/>
            <person name="Murat C."/>
            <person name="Sun H."/>
            <person name="Tunlid A."/>
            <person name="Henrissat B."/>
            <person name="Grigoriev I.V."/>
            <person name="Hibbett D.S."/>
            <person name="Martin F."/>
            <person name="Nordberg H.P."/>
            <person name="Cantor M.N."/>
            <person name="Hua S.X."/>
        </authorList>
    </citation>
    <scope>NUCLEOTIDE SEQUENCE [LARGE SCALE GENOMIC DNA]</scope>
    <source>
        <strain evidence="1 2">Marx 270</strain>
    </source>
</reference>
<name>A0A0C3IRY2_PISTI</name>
<dbReference type="HOGENOM" id="CLU_2347581_0_0_1"/>
<dbReference type="Proteomes" id="UP000054217">
    <property type="component" value="Unassembled WGS sequence"/>
</dbReference>
<proteinExistence type="predicted"/>
<reference evidence="2" key="2">
    <citation type="submission" date="2015-01" db="EMBL/GenBank/DDBJ databases">
        <title>Evolutionary Origins and Diversification of the Mycorrhizal Mutualists.</title>
        <authorList>
            <consortium name="DOE Joint Genome Institute"/>
            <consortium name="Mycorrhizal Genomics Consortium"/>
            <person name="Kohler A."/>
            <person name="Kuo A."/>
            <person name="Nagy L.G."/>
            <person name="Floudas D."/>
            <person name="Copeland A."/>
            <person name="Barry K.W."/>
            <person name="Cichocki N."/>
            <person name="Veneault-Fourrey C."/>
            <person name="LaButti K."/>
            <person name="Lindquist E.A."/>
            <person name="Lipzen A."/>
            <person name="Lundell T."/>
            <person name="Morin E."/>
            <person name="Murat C."/>
            <person name="Riley R."/>
            <person name="Ohm R."/>
            <person name="Sun H."/>
            <person name="Tunlid A."/>
            <person name="Henrissat B."/>
            <person name="Grigoriev I.V."/>
            <person name="Hibbett D.S."/>
            <person name="Martin F."/>
        </authorList>
    </citation>
    <scope>NUCLEOTIDE SEQUENCE [LARGE SCALE GENOMIC DNA]</scope>
    <source>
        <strain evidence="2">Marx 270</strain>
    </source>
</reference>
<sequence>MSDGGRPAQCLSYSAVCSQAYAQSPTVRSCGRPSLPLFRFDLSRWYWVPVIVPRTISRVGSPRRDRSLEHSKGSNRAIDWFVEVQRVGFFLYVTSQD</sequence>
<evidence type="ECO:0000313" key="2">
    <source>
        <dbReference type="Proteomes" id="UP000054217"/>
    </source>
</evidence>
<keyword evidence="2" id="KW-1185">Reference proteome</keyword>
<organism evidence="1 2">
    <name type="scientific">Pisolithus tinctorius Marx 270</name>
    <dbReference type="NCBI Taxonomy" id="870435"/>
    <lineage>
        <taxon>Eukaryota</taxon>
        <taxon>Fungi</taxon>
        <taxon>Dikarya</taxon>
        <taxon>Basidiomycota</taxon>
        <taxon>Agaricomycotina</taxon>
        <taxon>Agaricomycetes</taxon>
        <taxon>Agaricomycetidae</taxon>
        <taxon>Boletales</taxon>
        <taxon>Sclerodermatineae</taxon>
        <taxon>Pisolithaceae</taxon>
        <taxon>Pisolithus</taxon>
    </lineage>
</organism>
<gene>
    <name evidence="1" type="ORF">M404DRAFT_779938</name>
</gene>